<evidence type="ECO:0000256" key="3">
    <source>
        <dbReference type="ARBA" id="ARBA00022692"/>
    </source>
</evidence>
<evidence type="ECO:0000256" key="5">
    <source>
        <dbReference type="ARBA" id="ARBA00023136"/>
    </source>
</evidence>
<feature type="transmembrane region" description="Helical" evidence="6">
    <location>
        <begin position="509"/>
        <end position="526"/>
    </location>
</feature>
<dbReference type="Pfam" id="PF13567">
    <property type="entry name" value="DUF4131"/>
    <property type="match status" value="1"/>
</dbReference>
<keyword evidence="2" id="KW-1003">Cell membrane</keyword>
<feature type="domain" description="DUF4131" evidence="8">
    <location>
        <begin position="30"/>
        <end position="191"/>
    </location>
</feature>
<keyword evidence="4 6" id="KW-1133">Transmembrane helix</keyword>
<dbReference type="InterPro" id="IPR025405">
    <property type="entry name" value="DUF4131"/>
</dbReference>
<feature type="transmembrane region" description="Helical" evidence="6">
    <location>
        <begin position="7"/>
        <end position="25"/>
    </location>
</feature>
<evidence type="ECO:0000256" key="2">
    <source>
        <dbReference type="ARBA" id="ARBA00022475"/>
    </source>
</evidence>
<proteinExistence type="predicted"/>
<evidence type="ECO:0000256" key="1">
    <source>
        <dbReference type="ARBA" id="ARBA00004651"/>
    </source>
</evidence>
<evidence type="ECO:0000256" key="6">
    <source>
        <dbReference type="SAM" id="Phobius"/>
    </source>
</evidence>
<organism evidence="9 10">
    <name type="scientific">Mariniflexile ostreae</name>
    <dbReference type="NCBI Taxonomy" id="1520892"/>
    <lineage>
        <taxon>Bacteria</taxon>
        <taxon>Pseudomonadati</taxon>
        <taxon>Bacteroidota</taxon>
        <taxon>Flavobacteriia</taxon>
        <taxon>Flavobacteriales</taxon>
        <taxon>Flavobacteriaceae</taxon>
        <taxon>Mariniflexile</taxon>
    </lineage>
</organism>
<name>A0ABV5FC11_9FLAO</name>
<keyword evidence="3 6" id="KW-0812">Transmembrane</keyword>
<dbReference type="Pfam" id="PF03772">
    <property type="entry name" value="Competence"/>
    <property type="match status" value="1"/>
</dbReference>
<feature type="transmembrane region" description="Helical" evidence="6">
    <location>
        <begin position="256"/>
        <end position="276"/>
    </location>
</feature>
<evidence type="ECO:0000313" key="10">
    <source>
        <dbReference type="Proteomes" id="UP001589585"/>
    </source>
</evidence>
<gene>
    <name evidence="9" type="ORF">ACFFU9_09500</name>
</gene>
<feature type="transmembrane region" description="Helical" evidence="6">
    <location>
        <begin position="417"/>
        <end position="444"/>
    </location>
</feature>
<feature type="transmembrane region" description="Helical" evidence="6">
    <location>
        <begin position="335"/>
        <end position="354"/>
    </location>
</feature>
<dbReference type="InterPro" id="IPR004477">
    <property type="entry name" value="ComEC_N"/>
</dbReference>
<sequence>MRLLQFTIVKLTFFLIVGILAGYLLDTTVPVAIGISLGALSLLLLFFYIAKNQFNKTIWFGFVAFICMVSIGILTVTLHNNKNNPNHYTHQTNIKEASLKTISFRVREVLKSNRYFDKYIIEVLQVDGVKTTGKLLLNLKNDTIQNVLKVDDYFKCKTTFDAIHPTLNPNQFDYKNYLKHLYIYHQLSLEQHALFKLENKTNTLQGIANNIRTHIQTKLNAYPFQPDELAIINALLLGQREDISDQIYTNYKNAGVLHILALSGLHIGIILWLLTLLLKPLDRFKQGYLIKTLVLVSLLWSFAIIAGLSPSITRAVTMFSIVAIAMNLKRPTNIYNTLAISIFILLLFKPLFLFDVGFQLSYAAVFAIVGIVPYFNRLWRPKNKLVKLYWDTFAVTMAAQFGILPISLYYFHQFPSLFFISNLVVVPFLGLVLACGLGVIFLALIGLLPDIIVILYGQVISIMNTFVGWISQHESFLIKDIPFNFLYVLMFYLFSIALVRYIQKPHYKNLKWFLIAVLFSQASMIFTKLKTPNNTFIVFHKNRYSLLADVSNQSINVATDMHATSALKNSPITDYAIANFINCVKEDPLQSFYILKDKKILVVDSLGVYNISTFQPDYVLLRHAPKINLNRLLDSLKPKQIIADGSNYKSYIENWKTICEKRKHPFHATGEKGAFIIEY</sequence>
<keyword evidence="10" id="KW-1185">Reference proteome</keyword>
<feature type="domain" description="ComEC/Rec2-related protein" evidence="7">
    <location>
        <begin position="235"/>
        <end position="504"/>
    </location>
</feature>
<keyword evidence="5 6" id="KW-0472">Membrane</keyword>
<dbReference type="Proteomes" id="UP001589585">
    <property type="component" value="Unassembled WGS sequence"/>
</dbReference>
<comment type="subcellular location">
    <subcellularLocation>
        <location evidence="1">Cell membrane</location>
        <topology evidence="1">Multi-pass membrane protein</topology>
    </subcellularLocation>
</comment>
<dbReference type="PANTHER" id="PTHR30619">
    <property type="entry name" value="DNA INTERNALIZATION/COMPETENCE PROTEIN COMEC/REC2"/>
    <property type="match status" value="1"/>
</dbReference>
<feature type="transmembrane region" description="Helical" evidence="6">
    <location>
        <begin position="483"/>
        <end position="502"/>
    </location>
</feature>
<dbReference type="PANTHER" id="PTHR30619:SF1">
    <property type="entry name" value="RECOMBINATION PROTEIN 2"/>
    <property type="match status" value="1"/>
</dbReference>
<dbReference type="InterPro" id="IPR052159">
    <property type="entry name" value="Competence_DNA_uptake"/>
</dbReference>
<evidence type="ECO:0000259" key="7">
    <source>
        <dbReference type="Pfam" id="PF03772"/>
    </source>
</evidence>
<feature type="transmembrane region" description="Helical" evidence="6">
    <location>
        <begin position="57"/>
        <end position="78"/>
    </location>
</feature>
<comment type="caution">
    <text evidence="9">The sequence shown here is derived from an EMBL/GenBank/DDBJ whole genome shotgun (WGS) entry which is preliminary data.</text>
</comment>
<feature type="transmembrane region" description="Helical" evidence="6">
    <location>
        <begin position="451"/>
        <end position="471"/>
    </location>
</feature>
<accession>A0ABV5FC11</accession>
<evidence type="ECO:0000256" key="4">
    <source>
        <dbReference type="ARBA" id="ARBA00022989"/>
    </source>
</evidence>
<reference evidence="9 10" key="1">
    <citation type="submission" date="2024-09" db="EMBL/GenBank/DDBJ databases">
        <authorList>
            <person name="Sun Q."/>
            <person name="Mori K."/>
        </authorList>
    </citation>
    <scope>NUCLEOTIDE SEQUENCE [LARGE SCALE GENOMIC DNA]</scope>
    <source>
        <strain evidence="9 10">CECT 8622</strain>
    </source>
</reference>
<protein>
    <submittedName>
        <fullName evidence="9">ComEC/Rec2 family competence protein</fullName>
    </submittedName>
</protein>
<evidence type="ECO:0000313" key="9">
    <source>
        <dbReference type="EMBL" id="MFB9056975.1"/>
    </source>
</evidence>
<dbReference type="NCBIfam" id="TIGR00360">
    <property type="entry name" value="ComEC_N-term"/>
    <property type="match status" value="1"/>
</dbReference>
<dbReference type="RefSeq" id="WP_379861193.1">
    <property type="nucleotide sequence ID" value="NZ_JBHMFC010000037.1"/>
</dbReference>
<dbReference type="EMBL" id="JBHMFC010000037">
    <property type="protein sequence ID" value="MFB9056975.1"/>
    <property type="molecule type" value="Genomic_DNA"/>
</dbReference>
<feature type="transmembrane region" description="Helical" evidence="6">
    <location>
        <begin position="288"/>
        <end position="306"/>
    </location>
</feature>
<feature type="transmembrane region" description="Helical" evidence="6">
    <location>
        <begin position="360"/>
        <end position="376"/>
    </location>
</feature>
<evidence type="ECO:0000259" key="8">
    <source>
        <dbReference type="Pfam" id="PF13567"/>
    </source>
</evidence>
<feature type="transmembrane region" description="Helical" evidence="6">
    <location>
        <begin position="388"/>
        <end position="411"/>
    </location>
</feature>